<dbReference type="Proteomes" id="UP000002872">
    <property type="component" value="Unassembled WGS sequence"/>
</dbReference>
<feature type="domain" description="GRAM" evidence="1">
    <location>
        <begin position="17"/>
        <end position="85"/>
    </location>
</feature>
<gene>
    <name evidence="2" type="ORF">NEQG_02201</name>
</gene>
<dbReference type="Gene3D" id="2.30.29.30">
    <property type="entry name" value="Pleckstrin-homology domain (PH domain)/Phosphotyrosine-binding domain (PTB)"/>
    <property type="match status" value="1"/>
</dbReference>
<evidence type="ECO:0000259" key="1">
    <source>
        <dbReference type="SMART" id="SM00568"/>
    </source>
</evidence>
<dbReference type="InterPro" id="IPR051482">
    <property type="entry name" value="Cholesterol_transport"/>
</dbReference>
<dbReference type="GO" id="GO:0032366">
    <property type="term" value="P:intracellular sterol transport"/>
    <property type="evidence" value="ECO:0007669"/>
    <property type="project" value="TreeGrafter"/>
</dbReference>
<dbReference type="InterPro" id="IPR004182">
    <property type="entry name" value="GRAM"/>
</dbReference>
<dbReference type="Pfam" id="PF02893">
    <property type="entry name" value="GRAM"/>
    <property type="match status" value="1"/>
</dbReference>
<evidence type="ECO:0000313" key="3">
    <source>
        <dbReference type="Proteomes" id="UP000002872"/>
    </source>
</evidence>
<dbReference type="AlphaFoldDB" id="I3EEK7"/>
<sequence>MSETGTKKTLPSEKRKEKFHSLFKSIPKNEELKHSCPSLLKNNSKYFQGRLYISTEHLSFYSKNIFGNTTIILKLKTILGVELKKSLFLTGSLEITTYDKTYSFKSLFYKEELYPIILHQWQRVIGVLGPKNSTNYGYNSIFKINIPRPHEVVEESSVSKEERVFDINMRMLLRRMVNTGITRKFYSTLTNDTIFINTYINRRTIQFYNEYIDEIYSVTGNTLDIEYHSKGTLCRIRITPENKHQVRVRIVEKYNYTTIHYYKYIELLCNDQKSYITDRLLIGTVFTGIFFRLIKALCQLIRLIKK</sequence>
<reference evidence="2" key="1">
    <citation type="submission" date="2011-01" db="EMBL/GenBank/DDBJ databases">
        <title>The Genome Sequence of Nematocida parisii strain ERTm3.</title>
        <authorList>
            <consortium name="The Broad Institute Genome Sequencing Platform"/>
            <consortium name="The Broad Institute Genome Sequencing Center for Infectious Disease"/>
            <person name="Cuomo C."/>
            <person name="Troemel E."/>
            <person name="Young S.K."/>
            <person name="Zeng Q."/>
            <person name="Gargeya S."/>
            <person name="Fitzgerald M."/>
            <person name="Haas B."/>
            <person name="Abouelleil A."/>
            <person name="Alvarado L."/>
            <person name="Arachchi H.M."/>
            <person name="Berlin A."/>
            <person name="Chapman S.B."/>
            <person name="Gearin G."/>
            <person name="Goldberg J."/>
            <person name="Griggs A."/>
            <person name="Gujja S."/>
            <person name="Hansen M."/>
            <person name="Heiman D."/>
            <person name="Howarth C."/>
            <person name="Larimer J."/>
            <person name="Lui A."/>
            <person name="MacDonald P.J.P."/>
            <person name="McCowen C."/>
            <person name="Montmayeur A."/>
            <person name="Murphy C."/>
            <person name="Neiman D."/>
            <person name="Pearson M."/>
            <person name="Priest M."/>
            <person name="Roberts A."/>
            <person name="Saif S."/>
            <person name="Shea T."/>
            <person name="Sisk P."/>
            <person name="Stolte C."/>
            <person name="Sykes S."/>
            <person name="Wortman J."/>
            <person name="Nusbaum C."/>
            <person name="Birren B."/>
        </authorList>
    </citation>
    <scope>NUCLEOTIDE SEQUENCE</scope>
    <source>
        <strain evidence="2">ERTm3</strain>
    </source>
</reference>
<dbReference type="SMART" id="SM00568">
    <property type="entry name" value="GRAM"/>
    <property type="match status" value="1"/>
</dbReference>
<accession>I3EEK7</accession>
<dbReference type="GO" id="GO:0005886">
    <property type="term" value="C:plasma membrane"/>
    <property type="evidence" value="ECO:0007669"/>
    <property type="project" value="TreeGrafter"/>
</dbReference>
<dbReference type="InterPro" id="IPR011993">
    <property type="entry name" value="PH-like_dom_sf"/>
</dbReference>
<dbReference type="GO" id="GO:0032934">
    <property type="term" value="F:sterol binding"/>
    <property type="evidence" value="ECO:0007669"/>
    <property type="project" value="TreeGrafter"/>
</dbReference>
<dbReference type="STRING" id="935791.I3EEK7"/>
<keyword evidence="3" id="KW-1185">Reference proteome</keyword>
<dbReference type="OrthoDB" id="2162691at2759"/>
<protein>
    <recommendedName>
        <fullName evidence="1">GRAM domain-containing protein</fullName>
    </recommendedName>
</protein>
<proteinExistence type="predicted"/>
<dbReference type="PANTHER" id="PTHR23319">
    <property type="entry name" value="GRAM DOMAIN CONTAINING 1B, ISOFORM E"/>
    <property type="match status" value="1"/>
</dbReference>
<dbReference type="GO" id="GO:0140268">
    <property type="term" value="C:endoplasmic reticulum-plasma membrane contact site"/>
    <property type="evidence" value="ECO:0007669"/>
    <property type="project" value="TreeGrafter"/>
</dbReference>
<evidence type="ECO:0000313" key="2">
    <source>
        <dbReference type="EMBL" id="EIJ87654.1"/>
    </source>
</evidence>
<dbReference type="VEuPathDB" id="MicrosporidiaDB:NEQG_02201"/>
<name>I3EEK7_NEMP3</name>
<organism evidence="2 3">
    <name type="scientific">Nematocida parisii (strain ERTm3)</name>
    <name type="common">Nematode killer fungus</name>
    <dbReference type="NCBI Taxonomy" id="935791"/>
    <lineage>
        <taxon>Eukaryota</taxon>
        <taxon>Fungi</taxon>
        <taxon>Fungi incertae sedis</taxon>
        <taxon>Microsporidia</taxon>
        <taxon>Nematocida</taxon>
    </lineage>
</organism>
<dbReference type="HOGENOM" id="CLU_909412_0_0_1"/>
<dbReference type="InParanoid" id="I3EEK7"/>
<dbReference type="GO" id="GO:0005789">
    <property type="term" value="C:endoplasmic reticulum membrane"/>
    <property type="evidence" value="ECO:0007669"/>
    <property type="project" value="TreeGrafter"/>
</dbReference>
<dbReference type="OMA" id="TEHLSFY"/>
<dbReference type="EMBL" id="GL870881">
    <property type="protein sequence ID" value="EIJ87654.1"/>
    <property type="molecule type" value="Genomic_DNA"/>
</dbReference>
<dbReference type="GO" id="GO:0120015">
    <property type="term" value="F:sterol transfer activity"/>
    <property type="evidence" value="ECO:0007669"/>
    <property type="project" value="TreeGrafter"/>
</dbReference>
<dbReference type="PANTHER" id="PTHR23319:SF4">
    <property type="entry name" value="GRAM DOMAIN CONTAINING 1B, ISOFORM E"/>
    <property type="match status" value="1"/>
</dbReference>